<accession>A0ABQ6I922</accession>
<name>A0ABQ6I922_9MICO</name>
<evidence type="ECO:0000313" key="2">
    <source>
        <dbReference type="EMBL" id="GMA26687.1"/>
    </source>
</evidence>
<organism evidence="2 3">
    <name type="scientific">Luteimicrobium album</name>
    <dbReference type="NCBI Taxonomy" id="1054550"/>
    <lineage>
        <taxon>Bacteria</taxon>
        <taxon>Bacillati</taxon>
        <taxon>Actinomycetota</taxon>
        <taxon>Actinomycetes</taxon>
        <taxon>Micrococcales</taxon>
        <taxon>Luteimicrobium</taxon>
    </lineage>
</organism>
<dbReference type="EMBL" id="BSUK01000001">
    <property type="protein sequence ID" value="GMA26687.1"/>
    <property type="molecule type" value="Genomic_DNA"/>
</dbReference>
<keyword evidence="3" id="KW-1185">Reference proteome</keyword>
<evidence type="ECO:0000313" key="3">
    <source>
        <dbReference type="Proteomes" id="UP001157091"/>
    </source>
</evidence>
<dbReference type="RefSeq" id="WP_284291179.1">
    <property type="nucleotide sequence ID" value="NZ_BSUK01000001.1"/>
</dbReference>
<dbReference type="EMBL" id="BSUK01000001">
    <property type="protein sequence ID" value="GMA22281.1"/>
    <property type="molecule type" value="Genomic_DNA"/>
</dbReference>
<gene>
    <name evidence="1" type="ORF">GCM10025864_00400</name>
    <name evidence="2" type="ORF">GCM10025864_44460</name>
</gene>
<evidence type="ECO:0000313" key="1">
    <source>
        <dbReference type="EMBL" id="GMA22281.1"/>
    </source>
</evidence>
<dbReference type="Proteomes" id="UP001157091">
    <property type="component" value="Unassembled WGS sequence"/>
</dbReference>
<reference evidence="2" key="3">
    <citation type="submission" date="2023-02" db="EMBL/GenBank/DDBJ databases">
        <authorList>
            <person name="Sun Q."/>
            <person name="Mori K."/>
        </authorList>
    </citation>
    <scope>NUCLEOTIDE SEQUENCE</scope>
    <source>
        <strain evidence="2">NBRC 106348</strain>
    </source>
</reference>
<sequence>MATVRTPVAGFNGTVVGVDFKDGTGETEDAAALAYFARHGYTVEAPETPPFPEGDPSASWKAPELKAYAAEHGVDLGGATKKEDVLAVLVGKAASDEQTGDGEQPTE</sequence>
<comment type="caution">
    <text evidence="2">The sequence shown here is derived from an EMBL/GenBank/DDBJ whole genome shotgun (WGS) entry which is preliminary data.</text>
</comment>
<proteinExistence type="predicted"/>
<reference evidence="3" key="2">
    <citation type="journal article" date="2019" name="Int. J. Syst. Evol. Microbiol.">
        <title>The Global Catalogue of Microorganisms (GCM) 10K type strain sequencing project: providing services to taxonomists for standard genome sequencing and annotation.</title>
        <authorList>
            <consortium name="The Broad Institute Genomics Platform"/>
            <consortium name="The Broad Institute Genome Sequencing Center for Infectious Disease"/>
            <person name="Wu L."/>
            <person name="Ma J."/>
        </authorList>
    </citation>
    <scope>NUCLEOTIDE SEQUENCE [LARGE SCALE GENOMIC DNA]</scope>
    <source>
        <strain evidence="3">NBRC 106348</strain>
    </source>
</reference>
<reference evidence="2" key="1">
    <citation type="journal article" date="2014" name="Int. J. Syst. Evol. Microbiol.">
        <title>Complete genome of a new Firmicutes species belonging to the dominant human colonic microbiota ('Ruminococcus bicirculans') reveals two chromosomes and a selective capacity to utilize plant glucans.</title>
        <authorList>
            <consortium name="NISC Comparative Sequencing Program"/>
            <person name="Wegmann U."/>
            <person name="Louis P."/>
            <person name="Goesmann A."/>
            <person name="Henrissat B."/>
            <person name="Duncan S.H."/>
            <person name="Flint H.J."/>
        </authorList>
    </citation>
    <scope>NUCLEOTIDE SEQUENCE</scope>
    <source>
        <strain evidence="2">NBRC 106348</strain>
    </source>
</reference>
<evidence type="ECO:0008006" key="4">
    <source>
        <dbReference type="Google" id="ProtNLM"/>
    </source>
</evidence>
<protein>
    <recommendedName>
        <fullName evidence="4">Rho termination factor N-terminal domain-containing protein</fullName>
    </recommendedName>
</protein>